<reference evidence="2 3" key="1">
    <citation type="journal article" date="2019" name="Environ. Microbiol.">
        <title>At the nexus of three kingdoms: the genome of the mycorrhizal fungus Gigaspora margarita provides insights into plant, endobacterial and fungal interactions.</title>
        <authorList>
            <person name="Venice F."/>
            <person name="Ghignone S."/>
            <person name="Salvioli di Fossalunga A."/>
            <person name="Amselem J."/>
            <person name="Novero M."/>
            <person name="Xianan X."/>
            <person name="Sedzielewska Toro K."/>
            <person name="Morin E."/>
            <person name="Lipzen A."/>
            <person name="Grigoriev I.V."/>
            <person name="Henrissat B."/>
            <person name="Martin F.M."/>
            <person name="Bonfante P."/>
        </authorList>
    </citation>
    <scope>NUCLEOTIDE SEQUENCE [LARGE SCALE GENOMIC DNA]</scope>
    <source>
        <strain evidence="2 3">BEG34</strain>
    </source>
</reference>
<proteinExistence type="predicted"/>
<protein>
    <submittedName>
        <fullName evidence="2">Uncharacterized protein</fullName>
    </submittedName>
</protein>
<dbReference type="EMBL" id="WTPW01004423">
    <property type="protein sequence ID" value="KAF0332926.1"/>
    <property type="molecule type" value="Genomic_DNA"/>
</dbReference>
<dbReference type="Proteomes" id="UP000439903">
    <property type="component" value="Unassembled WGS sequence"/>
</dbReference>
<sequence length="111" mass="13185">MQRIEKHYNELKNQFQSLQNAKNKLAKSQPYEVQRWSKVFLEQGILSRHQQEKHTKRKLLFDDEDLKLVACIWLYSVLPKDCFLLALKKELKTNIFSKLLGVLIIISKLIT</sequence>
<gene>
    <name evidence="2" type="ORF">F8M41_018379</name>
</gene>
<dbReference type="OrthoDB" id="2210827at2759"/>
<dbReference type="AlphaFoldDB" id="A0A8H3WRM8"/>
<evidence type="ECO:0000313" key="3">
    <source>
        <dbReference type="Proteomes" id="UP000439903"/>
    </source>
</evidence>
<keyword evidence="1" id="KW-0175">Coiled coil</keyword>
<accession>A0A8H3WRM8</accession>
<evidence type="ECO:0000256" key="1">
    <source>
        <dbReference type="SAM" id="Coils"/>
    </source>
</evidence>
<name>A0A8H3WRM8_GIGMA</name>
<comment type="caution">
    <text evidence="2">The sequence shown here is derived from an EMBL/GenBank/DDBJ whole genome shotgun (WGS) entry which is preliminary data.</text>
</comment>
<keyword evidence="3" id="KW-1185">Reference proteome</keyword>
<evidence type="ECO:0000313" key="2">
    <source>
        <dbReference type="EMBL" id="KAF0332926.1"/>
    </source>
</evidence>
<organism evidence="2 3">
    <name type="scientific">Gigaspora margarita</name>
    <dbReference type="NCBI Taxonomy" id="4874"/>
    <lineage>
        <taxon>Eukaryota</taxon>
        <taxon>Fungi</taxon>
        <taxon>Fungi incertae sedis</taxon>
        <taxon>Mucoromycota</taxon>
        <taxon>Glomeromycotina</taxon>
        <taxon>Glomeromycetes</taxon>
        <taxon>Diversisporales</taxon>
        <taxon>Gigasporaceae</taxon>
        <taxon>Gigaspora</taxon>
    </lineage>
</organism>
<feature type="coiled-coil region" evidence="1">
    <location>
        <begin position="1"/>
        <end position="28"/>
    </location>
</feature>